<dbReference type="PANTHER" id="PTHR11851:SF49">
    <property type="entry name" value="MITOCHONDRIAL-PROCESSING PEPTIDASE SUBUNIT ALPHA"/>
    <property type="match status" value="1"/>
</dbReference>
<evidence type="ECO:0000313" key="6">
    <source>
        <dbReference type="Proteomes" id="UP000190637"/>
    </source>
</evidence>
<dbReference type="Gene3D" id="3.30.830.10">
    <property type="entry name" value="Metalloenzyme, LuxS/M16 peptidase-like"/>
    <property type="match status" value="2"/>
</dbReference>
<evidence type="ECO:0000313" key="5">
    <source>
        <dbReference type="EMBL" id="SJZ54085.1"/>
    </source>
</evidence>
<dbReference type="OrthoDB" id="9811314at2"/>
<dbReference type="PROSITE" id="PS00143">
    <property type="entry name" value="INSULINASE"/>
    <property type="match status" value="1"/>
</dbReference>
<accession>A0A1T4LH94</accession>
<dbReference type="GO" id="GO:0004222">
    <property type="term" value="F:metalloendopeptidase activity"/>
    <property type="evidence" value="ECO:0007669"/>
    <property type="project" value="InterPro"/>
</dbReference>
<comment type="similarity">
    <text evidence="1 2">Belongs to the peptidase M16 family.</text>
</comment>
<evidence type="ECO:0000256" key="2">
    <source>
        <dbReference type="RuleBase" id="RU004447"/>
    </source>
</evidence>
<dbReference type="RefSeq" id="WP_078760104.1">
    <property type="nucleotide sequence ID" value="NZ_FUWS01000002.1"/>
</dbReference>
<dbReference type="SUPFAM" id="SSF63411">
    <property type="entry name" value="LuxS/MPP-like metallohydrolase"/>
    <property type="match status" value="2"/>
</dbReference>
<dbReference type="GO" id="GO:0046872">
    <property type="term" value="F:metal ion binding"/>
    <property type="evidence" value="ECO:0007669"/>
    <property type="project" value="InterPro"/>
</dbReference>
<dbReference type="InterPro" id="IPR011765">
    <property type="entry name" value="Pept_M16_N"/>
</dbReference>
<reference evidence="5 6" key="1">
    <citation type="submission" date="2017-02" db="EMBL/GenBank/DDBJ databases">
        <authorList>
            <person name="Peterson S.W."/>
        </authorList>
    </citation>
    <scope>NUCLEOTIDE SEQUENCE [LARGE SCALE GENOMIC DNA]</scope>
    <source>
        <strain evidence="5 6">DSM 45154</strain>
    </source>
</reference>
<evidence type="ECO:0000259" key="4">
    <source>
        <dbReference type="Pfam" id="PF05193"/>
    </source>
</evidence>
<feature type="domain" description="Peptidase M16 N-terminal" evidence="3">
    <location>
        <begin position="38"/>
        <end position="185"/>
    </location>
</feature>
<dbReference type="AlphaFoldDB" id="A0A1T4LH94"/>
<gene>
    <name evidence="5" type="ORF">SAMN02745673_00677</name>
</gene>
<dbReference type="GO" id="GO:0006508">
    <property type="term" value="P:proteolysis"/>
    <property type="evidence" value="ECO:0007669"/>
    <property type="project" value="InterPro"/>
</dbReference>
<dbReference type="InterPro" id="IPR001431">
    <property type="entry name" value="Pept_M16_Zn_BS"/>
</dbReference>
<feature type="domain" description="Peptidase M16 C-terminal" evidence="4">
    <location>
        <begin position="192"/>
        <end position="372"/>
    </location>
</feature>
<keyword evidence="6" id="KW-1185">Reference proteome</keyword>
<dbReference type="InterPro" id="IPR050361">
    <property type="entry name" value="MPP/UQCRC_Complex"/>
</dbReference>
<organism evidence="5 6">
    <name type="scientific">Marinactinospora thermotolerans DSM 45154</name>
    <dbReference type="NCBI Taxonomy" id="1122192"/>
    <lineage>
        <taxon>Bacteria</taxon>
        <taxon>Bacillati</taxon>
        <taxon>Actinomycetota</taxon>
        <taxon>Actinomycetes</taxon>
        <taxon>Streptosporangiales</taxon>
        <taxon>Nocardiopsidaceae</taxon>
        <taxon>Marinactinospora</taxon>
    </lineage>
</organism>
<dbReference type="Pfam" id="PF05193">
    <property type="entry name" value="Peptidase_M16_C"/>
    <property type="match status" value="1"/>
</dbReference>
<sequence length="444" mass="47377">MNPVPIAAEQEPGSTVTLLEGRDGTGAVRRTVLPGGLRVVTEAMPGVRSAAFGVWVGVGSRDEDTAHAGSTHFLEHLLFKGTRKRDALGISSLMDAVGADHNAFTTKECTCYYAKVLDSDLPLAIDVISDMVIGSVLDPKEVEAERDVILEEIAMVDDEPGELVEDLFAAQLFGAAPLGRPILGTVETITALSRDRIVEHYRDRYRPHELIVAAAGNLDHDTVVALVREAFAPVLAEAEDVRPVGPRLSGPGAPAHPGTTLLSRDTEQAQVMLGGTALARTDPRRHALGVLSSALGGGMSSRLFQEVREKRGLAYSVYSYTSGYADTGTFSVSVGCLPGKIDEVLAVCRDELASVAESGLGDEEIQRAKGQLRGSFVLGYEGSYSRMSRIARHELGHPRLPSMDEELAAIAAVTPDEVRAVAADVLTRPQALAIIGPYAEDREF</sequence>
<dbReference type="InterPro" id="IPR007863">
    <property type="entry name" value="Peptidase_M16_C"/>
</dbReference>
<dbReference type="FunFam" id="3.30.830.10:FF:000008">
    <property type="entry name" value="Mitochondrial-processing peptidase subunit beta"/>
    <property type="match status" value="1"/>
</dbReference>
<dbReference type="Pfam" id="PF00675">
    <property type="entry name" value="Peptidase_M16"/>
    <property type="match status" value="1"/>
</dbReference>
<dbReference type="InterPro" id="IPR011249">
    <property type="entry name" value="Metalloenz_LuxS/M16"/>
</dbReference>
<dbReference type="EMBL" id="FUWS01000002">
    <property type="protein sequence ID" value="SJZ54085.1"/>
    <property type="molecule type" value="Genomic_DNA"/>
</dbReference>
<protein>
    <submittedName>
        <fullName evidence="5">Predicted Zn-dependent peptidase</fullName>
    </submittedName>
</protein>
<dbReference type="STRING" id="1122192.SAMN02745673_00677"/>
<dbReference type="Proteomes" id="UP000190637">
    <property type="component" value="Unassembled WGS sequence"/>
</dbReference>
<dbReference type="PANTHER" id="PTHR11851">
    <property type="entry name" value="METALLOPROTEASE"/>
    <property type="match status" value="1"/>
</dbReference>
<proteinExistence type="inferred from homology"/>
<evidence type="ECO:0000256" key="1">
    <source>
        <dbReference type="ARBA" id="ARBA00007261"/>
    </source>
</evidence>
<evidence type="ECO:0000259" key="3">
    <source>
        <dbReference type="Pfam" id="PF00675"/>
    </source>
</evidence>
<name>A0A1T4LH94_9ACTN</name>